<comment type="caution">
    <text evidence="2">The sequence shown here is derived from an EMBL/GenBank/DDBJ whole genome shotgun (WGS) entry which is preliminary data.</text>
</comment>
<feature type="domain" description="Protein kinase" evidence="1">
    <location>
        <begin position="221"/>
        <end position="496"/>
    </location>
</feature>
<dbReference type="InterPro" id="IPR000719">
    <property type="entry name" value="Prot_kinase_dom"/>
</dbReference>
<name>A0A9W4SBA7_9GLOM</name>
<dbReference type="EMBL" id="CAMKVN010000033">
    <property type="protein sequence ID" value="CAI2162337.1"/>
    <property type="molecule type" value="Genomic_DNA"/>
</dbReference>
<dbReference type="AlphaFoldDB" id="A0A9W4SBA7"/>
<dbReference type="Gene3D" id="1.10.510.10">
    <property type="entry name" value="Transferase(Phosphotransferase) domain 1"/>
    <property type="match status" value="1"/>
</dbReference>
<evidence type="ECO:0000313" key="3">
    <source>
        <dbReference type="Proteomes" id="UP001153678"/>
    </source>
</evidence>
<dbReference type="GO" id="GO:0004672">
    <property type="term" value="F:protein kinase activity"/>
    <property type="evidence" value="ECO:0007669"/>
    <property type="project" value="InterPro"/>
</dbReference>
<dbReference type="Proteomes" id="UP001153678">
    <property type="component" value="Unassembled WGS sequence"/>
</dbReference>
<organism evidence="2 3">
    <name type="scientific">Funneliformis geosporum</name>
    <dbReference type="NCBI Taxonomy" id="1117311"/>
    <lineage>
        <taxon>Eukaryota</taxon>
        <taxon>Fungi</taxon>
        <taxon>Fungi incertae sedis</taxon>
        <taxon>Mucoromycota</taxon>
        <taxon>Glomeromycotina</taxon>
        <taxon>Glomeromycetes</taxon>
        <taxon>Glomerales</taxon>
        <taxon>Glomeraceae</taxon>
        <taxon>Funneliformis</taxon>
    </lineage>
</organism>
<dbReference type="GO" id="GO:0005524">
    <property type="term" value="F:ATP binding"/>
    <property type="evidence" value="ECO:0007669"/>
    <property type="project" value="InterPro"/>
</dbReference>
<evidence type="ECO:0000313" key="2">
    <source>
        <dbReference type="EMBL" id="CAI2162337.1"/>
    </source>
</evidence>
<accession>A0A9W4SBA7</accession>
<sequence>MPNTNSNFVMLYQQCWLREPDERPDINQVISKLNSITILKKTEKDLLYFSTHKIFEEEPDHIPSRFELLDWIQKPFSKKIDIPKMIYELYIRPTLSEQDSNKFFQSSKEFSFRVMSDIIAIIYPPITGYTEDSFHSFWDAVIIKPINLACPKGKFNRNSSAHTSTKKLRPDFSYTLDGACLARGEEKGLNTYNDPAEELTSKLIWTYERCSYIFGYYARGFDVTYCYLYNEENKIYRKDLVTCDLQTLLGRINAFIIGINIGRLLPLIRKSLSDSFHWEFYTIHRPNSGKIIELMQNVVVKRYLKVDCLAKLEKIYREMDKKQVPYIDHIVEINKGENGRTPNIIFSPKGTLHKPTSEKQLVIALYCVLSALKVLHKIGYIHQDIRWENVLKYIDRNIWFIIDFEDASEYPALALQHLDKSNHSPEVFNDLHCESVDMWSVGYLIMSASVELPRNDILKIYAKDLMKGNTSESAEMALRFLWQNYREFLTNEGFIE</sequence>
<keyword evidence="3" id="KW-1185">Reference proteome</keyword>
<dbReference type="SMART" id="SM00220">
    <property type="entry name" value="S_TKc"/>
    <property type="match status" value="1"/>
</dbReference>
<protein>
    <submittedName>
        <fullName evidence="2">14203_t:CDS:1</fullName>
    </submittedName>
</protein>
<dbReference type="InterPro" id="IPR011009">
    <property type="entry name" value="Kinase-like_dom_sf"/>
</dbReference>
<dbReference type="Pfam" id="PF00069">
    <property type="entry name" value="Pkinase"/>
    <property type="match status" value="1"/>
</dbReference>
<dbReference type="OrthoDB" id="2379186at2759"/>
<reference evidence="2" key="1">
    <citation type="submission" date="2022-08" db="EMBL/GenBank/DDBJ databases">
        <authorList>
            <person name="Kallberg Y."/>
            <person name="Tangrot J."/>
            <person name="Rosling A."/>
        </authorList>
    </citation>
    <scope>NUCLEOTIDE SEQUENCE</scope>
    <source>
        <strain evidence="2">Wild A</strain>
    </source>
</reference>
<proteinExistence type="predicted"/>
<dbReference type="PROSITE" id="PS50011">
    <property type="entry name" value="PROTEIN_KINASE_DOM"/>
    <property type="match status" value="1"/>
</dbReference>
<evidence type="ECO:0000259" key="1">
    <source>
        <dbReference type="PROSITE" id="PS50011"/>
    </source>
</evidence>
<dbReference type="SUPFAM" id="SSF56112">
    <property type="entry name" value="Protein kinase-like (PK-like)"/>
    <property type="match status" value="1"/>
</dbReference>
<gene>
    <name evidence="2" type="ORF">FWILDA_LOCUS506</name>
</gene>